<evidence type="ECO:0000256" key="4">
    <source>
        <dbReference type="ARBA" id="ARBA00023040"/>
    </source>
</evidence>
<dbReference type="EMBL" id="CAJNOJ010000764">
    <property type="protein sequence ID" value="CAF1520175.1"/>
    <property type="molecule type" value="Genomic_DNA"/>
</dbReference>
<dbReference type="GO" id="GO:0004930">
    <property type="term" value="F:G protein-coupled receptor activity"/>
    <property type="evidence" value="ECO:0007669"/>
    <property type="project" value="UniProtKB-KW"/>
</dbReference>
<dbReference type="PROSITE" id="PS50262">
    <property type="entry name" value="G_PROTEIN_RECEP_F1_2"/>
    <property type="match status" value="1"/>
</dbReference>
<feature type="transmembrane region" description="Helical" evidence="8">
    <location>
        <begin position="263"/>
        <end position="283"/>
    </location>
</feature>
<evidence type="ECO:0000313" key="12">
    <source>
        <dbReference type="Proteomes" id="UP000663828"/>
    </source>
</evidence>
<dbReference type="GO" id="GO:0016020">
    <property type="term" value="C:membrane"/>
    <property type="evidence" value="ECO:0007669"/>
    <property type="project" value="UniProtKB-SubCell"/>
</dbReference>
<dbReference type="Proteomes" id="UP000663828">
    <property type="component" value="Unassembled WGS sequence"/>
</dbReference>
<dbReference type="PANTHER" id="PTHR24243">
    <property type="entry name" value="G-PROTEIN COUPLED RECEPTOR"/>
    <property type="match status" value="1"/>
</dbReference>
<evidence type="ECO:0000256" key="8">
    <source>
        <dbReference type="SAM" id="Phobius"/>
    </source>
</evidence>
<evidence type="ECO:0000313" key="13">
    <source>
        <dbReference type="Proteomes" id="UP000663852"/>
    </source>
</evidence>
<keyword evidence="7" id="KW-0807">Transducer</keyword>
<evidence type="ECO:0000256" key="1">
    <source>
        <dbReference type="ARBA" id="ARBA00004141"/>
    </source>
</evidence>
<evidence type="ECO:0000313" key="11">
    <source>
        <dbReference type="EMBL" id="CAF1520175.1"/>
    </source>
</evidence>
<accession>A0A815UJ46</accession>
<gene>
    <name evidence="11" type="ORF">EDS130_LOCUS43825</name>
    <name evidence="10" type="ORF">XAT740_LOCUS34411</name>
</gene>
<evidence type="ECO:0000256" key="2">
    <source>
        <dbReference type="ARBA" id="ARBA00022692"/>
    </source>
</evidence>
<feature type="transmembrane region" description="Helical" evidence="8">
    <location>
        <begin position="86"/>
        <end position="107"/>
    </location>
</feature>
<dbReference type="Proteomes" id="UP000663852">
    <property type="component" value="Unassembled WGS sequence"/>
</dbReference>
<protein>
    <recommendedName>
        <fullName evidence="9">G-protein coupled receptors family 1 profile domain-containing protein</fullName>
    </recommendedName>
</protein>
<keyword evidence="2 8" id="KW-0812">Transmembrane</keyword>
<keyword evidence="12" id="KW-1185">Reference proteome</keyword>
<feature type="transmembrane region" description="Helical" evidence="8">
    <location>
        <begin position="12"/>
        <end position="34"/>
    </location>
</feature>
<evidence type="ECO:0000256" key="3">
    <source>
        <dbReference type="ARBA" id="ARBA00022989"/>
    </source>
</evidence>
<evidence type="ECO:0000259" key="9">
    <source>
        <dbReference type="PROSITE" id="PS50262"/>
    </source>
</evidence>
<keyword evidence="4" id="KW-0297">G-protein coupled receptor</keyword>
<evidence type="ECO:0000313" key="10">
    <source>
        <dbReference type="EMBL" id="CAF1405936.1"/>
    </source>
</evidence>
<evidence type="ECO:0000256" key="6">
    <source>
        <dbReference type="ARBA" id="ARBA00023170"/>
    </source>
</evidence>
<name>A0A815UJ46_ADIRI</name>
<reference evidence="11" key="1">
    <citation type="submission" date="2021-02" db="EMBL/GenBank/DDBJ databases">
        <authorList>
            <person name="Nowell W R."/>
        </authorList>
    </citation>
    <scope>NUCLEOTIDE SEQUENCE</scope>
</reference>
<dbReference type="PANTHER" id="PTHR24243:SF208">
    <property type="entry name" value="PYROKININ-1 RECEPTOR"/>
    <property type="match status" value="1"/>
</dbReference>
<organism evidence="11 13">
    <name type="scientific">Adineta ricciae</name>
    <name type="common">Rotifer</name>
    <dbReference type="NCBI Taxonomy" id="249248"/>
    <lineage>
        <taxon>Eukaryota</taxon>
        <taxon>Metazoa</taxon>
        <taxon>Spiralia</taxon>
        <taxon>Gnathifera</taxon>
        <taxon>Rotifera</taxon>
        <taxon>Eurotatoria</taxon>
        <taxon>Bdelloidea</taxon>
        <taxon>Adinetida</taxon>
        <taxon>Adinetidae</taxon>
        <taxon>Adineta</taxon>
    </lineage>
</organism>
<keyword evidence="6" id="KW-0675">Receptor</keyword>
<evidence type="ECO:0000256" key="5">
    <source>
        <dbReference type="ARBA" id="ARBA00023136"/>
    </source>
</evidence>
<dbReference type="AlphaFoldDB" id="A0A815UJ46"/>
<comment type="subcellular location">
    <subcellularLocation>
        <location evidence="1">Membrane</location>
        <topology evidence="1">Multi-pass membrane protein</topology>
    </subcellularLocation>
</comment>
<evidence type="ECO:0000256" key="7">
    <source>
        <dbReference type="ARBA" id="ARBA00023224"/>
    </source>
</evidence>
<dbReference type="EMBL" id="CAJNOR010003358">
    <property type="protein sequence ID" value="CAF1405936.1"/>
    <property type="molecule type" value="Genomic_DNA"/>
</dbReference>
<comment type="caution">
    <text evidence="11">The sequence shown here is derived from an EMBL/GenBank/DDBJ whole genome shotgun (WGS) entry which is preliminary data.</text>
</comment>
<keyword evidence="3 8" id="KW-1133">Transmembrane helix</keyword>
<feature type="domain" description="G-protein coupled receptors family 1 profile" evidence="9">
    <location>
        <begin position="25"/>
        <end position="283"/>
    </location>
</feature>
<dbReference type="InterPro" id="IPR017452">
    <property type="entry name" value="GPCR_Rhodpsn_7TM"/>
</dbReference>
<proteinExistence type="predicted"/>
<feature type="transmembrane region" description="Helical" evidence="8">
    <location>
        <begin position="176"/>
        <end position="200"/>
    </location>
</feature>
<dbReference type="SUPFAM" id="SSF81321">
    <property type="entry name" value="Family A G protein-coupled receptor-like"/>
    <property type="match status" value="1"/>
</dbReference>
<feature type="transmembrane region" description="Helical" evidence="8">
    <location>
        <begin position="46"/>
        <end position="74"/>
    </location>
</feature>
<feature type="transmembrane region" description="Helical" evidence="8">
    <location>
        <begin position="221"/>
        <end position="243"/>
    </location>
</feature>
<feature type="transmembrane region" description="Helical" evidence="8">
    <location>
        <begin position="127"/>
        <end position="148"/>
    </location>
</feature>
<dbReference type="Gene3D" id="1.20.1070.10">
    <property type="entry name" value="Rhodopsin 7-helix transmembrane proteins"/>
    <property type="match status" value="1"/>
</dbReference>
<keyword evidence="5 8" id="KW-0472">Membrane</keyword>
<sequence length="319" mass="37070">MSLVSLGEQITIYGGCILIVFGVIGGIFNVIILLSLKTFRQCPSGFYLTLMSFVNIGELLFGLLSRVIIFGFEVDWNATSIVFCKFRLTCFLLCALISYTCLCLAIIDQYLATSTRPHWQQWCNNKIAYRLILLFTFIWIVHLIPYPIMLQHVISPTTNKVTCTSTNPSMVIYRNYYVGLFLAGYIPDIITLVFGILAYRNIRQIGYRTIPLVRRELDKQLTVMVFAQVIINFLTNVPFSTLFATTFVTTNSKDIFALNVIQFIYNVSIIIFYTYFSSSFYIYMCVSERFRRQFIHVIYQIYSQRWRQELKPNNQIAPY</sequence>